<organism evidence="2 3">
    <name type="scientific">Aerosakkonema funiforme FACHB-1375</name>
    <dbReference type="NCBI Taxonomy" id="2949571"/>
    <lineage>
        <taxon>Bacteria</taxon>
        <taxon>Bacillati</taxon>
        <taxon>Cyanobacteriota</taxon>
        <taxon>Cyanophyceae</taxon>
        <taxon>Oscillatoriophycideae</taxon>
        <taxon>Aerosakkonematales</taxon>
        <taxon>Aerosakkonemataceae</taxon>
        <taxon>Aerosakkonema</taxon>
    </lineage>
</organism>
<protein>
    <submittedName>
        <fullName evidence="2">Acyl carrier protein</fullName>
    </submittedName>
</protein>
<evidence type="ECO:0000259" key="1">
    <source>
        <dbReference type="PROSITE" id="PS50075"/>
    </source>
</evidence>
<name>A0A926VED4_9CYAN</name>
<reference evidence="2" key="2">
    <citation type="submission" date="2020-08" db="EMBL/GenBank/DDBJ databases">
        <authorList>
            <person name="Chen M."/>
            <person name="Teng W."/>
            <person name="Zhao L."/>
            <person name="Hu C."/>
            <person name="Zhou Y."/>
            <person name="Han B."/>
            <person name="Song L."/>
            <person name="Shu W."/>
        </authorList>
    </citation>
    <scope>NUCLEOTIDE SEQUENCE</scope>
    <source>
        <strain evidence="2">FACHB-1375</strain>
    </source>
</reference>
<dbReference type="InterPro" id="IPR009081">
    <property type="entry name" value="PP-bd_ACP"/>
</dbReference>
<dbReference type="EMBL" id="JACJPW010000030">
    <property type="protein sequence ID" value="MBD2182055.1"/>
    <property type="molecule type" value="Genomic_DNA"/>
</dbReference>
<accession>A0A926VED4</accession>
<dbReference type="Gene3D" id="1.10.1200.10">
    <property type="entry name" value="ACP-like"/>
    <property type="match status" value="1"/>
</dbReference>
<dbReference type="Pfam" id="PF00550">
    <property type="entry name" value="PP-binding"/>
    <property type="match status" value="1"/>
</dbReference>
<evidence type="ECO:0000313" key="2">
    <source>
        <dbReference type="EMBL" id="MBD2182055.1"/>
    </source>
</evidence>
<evidence type="ECO:0000313" key="3">
    <source>
        <dbReference type="Proteomes" id="UP000641646"/>
    </source>
</evidence>
<keyword evidence="3" id="KW-1185">Reference proteome</keyword>
<gene>
    <name evidence="2" type="ORF">H6G03_13210</name>
</gene>
<dbReference type="InterPro" id="IPR036736">
    <property type="entry name" value="ACP-like_sf"/>
</dbReference>
<dbReference type="RefSeq" id="WP_190464867.1">
    <property type="nucleotide sequence ID" value="NZ_JACJPW010000030.1"/>
</dbReference>
<dbReference type="Proteomes" id="UP000641646">
    <property type="component" value="Unassembled WGS sequence"/>
</dbReference>
<dbReference type="AlphaFoldDB" id="A0A926VED4"/>
<dbReference type="PROSITE" id="PS50075">
    <property type="entry name" value="CARRIER"/>
    <property type="match status" value="1"/>
</dbReference>
<reference evidence="2" key="1">
    <citation type="journal article" date="2015" name="ISME J.">
        <title>Draft Genome Sequence of Streptomyces incarnatus NRRL8089, which Produces the Nucleoside Antibiotic Sinefungin.</title>
        <authorList>
            <person name="Oshima K."/>
            <person name="Hattori M."/>
            <person name="Shimizu H."/>
            <person name="Fukuda K."/>
            <person name="Nemoto M."/>
            <person name="Inagaki K."/>
            <person name="Tamura T."/>
        </authorList>
    </citation>
    <scope>NUCLEOTIDE SEQUENCE</scope>
    <source>
        <strain evidence="2">FACHB-1375</strain>
    </source>
</reference>
<dbReference type="SUPFAM" id="SSF47336">
    <property type="entry name" value="ACP-like"/>
    <property type="match status" value="1"/>
</dbReference>
<sequence length="90" mass="10240">MKSVEFIKAETKKVLLEILPNVNPETLSDESNIFSLGLGSVDAMMLVDKLETTFDIKFLNSEINFDVFQNLASLIELIEKKYSHSHFSEN</sequence>
<proteinExistence type="predicted"/>
<feature type="domain" description="Carrier" evidence="1">
    <location>
        <begin position="5"/>
        <end position="82"/>
    </location>
</feature>
<comment type="caution">
    <text evidence="2">The sequence shown here is derived from an EMBL/GenBank/DDBJ whole genome shotgun (WGS) entry which is preliminary data.</text>
</comment>